<dbReference type="Proteomes" id="UP000276301">
    <property type="component" value="Unassembled WGS sequence"/>
</dbReference>
<feature type="domain" description="Restriction endonuclease type II NotI" evidence="1">
    <location>
        <begin position="22"/>
        <end position="204"/>
    </location>
</feature>
<reference evidence="2 3" key="1">
    <citation type="submission" date="2018-10" db="EMBL/GenBank/DDBJ databases">
        <title>Anaerotruncus faecis sp. nov., isolated from human feces.</title>
        <authorList>
            <person name="Wang Y.-J."/>
        </authorList>
    </citation>
    <scope>NUCLEOTIDE SEQUENCE [LARGE SCALE GENOMIC DNA]</scope>
    <source>
        <strain evidence="2 3">22A2-44</strain>
    </source>
</reference>
<dbReference type="InterPro" id="IPR022009">
    <property type="entry name" value="Resctriction_endonuc_II_NotI"/>
</dbReference>
<accession>A0A498CMT8</accession>
<gene>
    <name evidence="2" type="ORF">D4A47_09990</name>
</gene>
<organism evidence="2 3">
    <name type="scientific">Anaerotruncus massiliensis</name>
    <name type="common">ex Liu et al. 2021</name>
    <dbReference type="NCBI Taxonomy" id="2321404"/>
    <lineage>
        <taxon>Bacteria</taxon>
        <taxon>Bacillati</taxon>
        <taxon>Bacillota</taxon>
        <taxon>Clostridia</taxon>
        <taxon>Eubacteriales</taxon>
        <taxon>Oscillospiraceae</taxon>
        <taxon>Anaerotruncus</taxon>
    </lineage>
</organism>
<protein>
    <submittedName>
        <fullName evidence="2">Restriction endonuclease</fullName>
    </submittedName>
</protein>
<evidence type="ECO:0000259" key="1">
    <source>
        <dbReference type="Pfam" id="PF12183"/>
    </source>
</evidence>
<dbReference type="Pfam" id="PF12183">
    <property type="entry name" value="NotI"/>
    <property type="match status" value="1"/>
</dbReference>
<dbReference type="AlphaFoldDB" id="A0A498CMT8"/>
<keyword evidence="2" id="KW-0378">Hydrolase</keyword>
<keyword evidence="2" id="KW-0540">Nuclease</keyword>
<name>A0A498CMT8_9FIRM</name>
<evidence type="ECO:0000313" key="2">
    <source>
        <dbReference type="EMBL" id="RLL09682.1"/>
    </source>
</evidence>
<dbReference type="EMBL" id="RCHT01000019">
    <property type="protein sequence ID" value="RLL09682.1"/>
    <property type="molecule type" value="Genomic_DNA"/>
</dbReference>
<proteinExistence type="predicted"/>
<evidence type="ECO:0000313" key="3">
    <source>
        <dbReference type="Proteomes" id="UP000276301"/>
    </source>
</evidence>
<comment type="caution">
    <text evidence="2">The sequence shown here is derived from an EMBL/GenBank/DDBJ whole genome shotgun (WGS) entry which is preliminary data.</text>
</comment>
<dbReference type="RefSeq" id="WP_121587173.1">
    <property type="nucleotide sequence ID" value="NZ_RCHT01000019.1"/>
</dbReference>
<keyword evidence="3" id="KW-1185">Reference proteome</keyword>
<dbReference type="GO" id="GO:0004519">
    <property type="term" value="F:endonuclease activity"/>
    <property type="evidence" value="ECO:0007669"/>
    <property type="project" value="UniProtKB-KW"/>
</dbReference>
<keyword evidence="2" id="KW-0255">Endonuclease</keyword>
<sequence>MAGYISEFFGYRAEDNSTAATTAAARQICPFLGTQCTKVLSRDRVISGVCAVRQKTAGSPNVICCPNRIYAENYKMLHLVAQQAFGSELNLYSGRAAVEKAKNENGAIAVFGHGWGGELRLPQRAGTGSYFVDWVLARLDGDGELVEFTAIEVQTIDTTGNYREARSALLDGRKITDDTVGLNWENVSKRIIPQLIYKGQVLQREDLCRTGLFFVCPKPVYDRVLNRLGGKDRIPRFPTQPASIHFLAYDHLGDTPREDGSITPLGILEEHCTTVYKVQEAFSSMNLPDGNVYRDAIRRSLYGNDA</sequence>